<dbReference type="Proteomes" id="UP000051162">
    <property type="component" value="Unassembled WGS sequence"/>
</dbReference>
<dbReference type="PANTHER" id="PTHR43673">
    <property type="entry name" value="NAD(P)H NITROREDUCTASE YDGI-RELATED"/>
    <property type="match status" value="1"/>
</dbReference>
<evidence type="ECO:0000256" key="3">
    <source>
        <dbReference type="SAM" id="MobiDB-lite"/>
    </source>
</evidence>
<sequence length="223" mass="24430">MRKSNHEGAINLTIEQALHQRHSVRQFTDQPVPLATVREILAAAQLAPSWVNSQPYQIHLAMGAPLERVRQQQAAQEAAGTPGTPDLPVMSRHDWSPQAQRNMADWSAGLGDAGKAMGATAAQLYHAPVVLYLTLPKGYSNWSLYDLGALGNSIVLAATDRGLASMTAYQFIKYPQMLRRELAIPADEDIIVGIGLGYRDDQALVNTIRATRMPLDKILTVHD</sequence>
<dbReference type="STRING" id="1423773.FD30_GL001386"/>
<feature type="region of interest" description="Disordered" evidence="3">
    <location>
        <begin position="69"/>
        <end position="93"/>
    </location>
</feature>
<dbReference type="PANTHER" id="PTHR43673:SF10">
    <property type="entry name" value="NADH DEHYDROGENASE_NAD(P)H NITROREDUCTASE XCC3605-RELATED"/>
    <property type="match status" value="1"/>
</dbReference>
<evidence type="ECO:0000313" key="5">
    <source>
        <dbReference type="EMBL" id="KRK76449.1"/>
    </source>
</evidence>
<evidence type="ECO:0000313" key="6">
    <source>
        <dbReference type="Proteomes" id="UP000051162"/>
    </source>
</evidence>
<evidence type="ECO:0000259" key="4">
    <source>
        <dbReference type="Pfam" id="PF00881"/>
    </source>
</evidence>
<dbReference type="GO" id="GO:0016491">
    <property type="term" value="F:oxidoreductase activity"/>
    <property type="evidence" value="ECO:0007669"/>
    <property type="project" value="UniProtKB-KW"/>
</dbReference>
<dbReference type="PATRIC" id="fig|1423773.3.peg.1421"/>
<organism evidence="5 6">
    <name type="scientific">Levilactobacillus namurensis DSM 19117</name>
    <dbReference type="NCBI Taxonomy" id="1423773"/>
    <lineage>
        <taxon>Bacteria</taxon>
        <taxon>Bacillati</taxon>
        <taxon>Bacillota</taxon>
        <taxon>Bacilli</taxon>
        <taxon>Lactobacillales</taxon>
        <taxon>Lactobacillaceae</taxon>
        <taxon>Levilactobacillus</taxon>
    </lineage>
</organism>
<dbReference type="Pfam" id="PF00881">
    <property type="entry name" value="Nitroreductase"/>
    <property type="match status" value="1"/>
</dbReference>
<accession>A0A0R1K809</accession>
<dbReference type="SUPFAM" id="SSF55469">
    <property type="entry name" value="FMN-dependent nitroreductase-like"/>
    <property type="match status" value="1"/>
</dbReference>
<keyword evidence="6" id="KW-1185">Reference proteome</keyword>
<dbReference type="OrthoDB" id="9812105at2"/>
<dbReference type="InterPro" id="IPR029479">
    <property type="entry name" value="Nitroreductase"/>
</dbReference>
<comment type="similarity">
    <text evidence="1">Belongs to the nitroreductase family.</text>
</comment>
<gene>
    <name evidence="5" type="ORF">FD30_GL001386</name>
</gene>
<dbReference type="InterPro" id="IPR000415">
    <property type="entry name" value="Nitroreductase-like"/>
</dbReference>
<feature type="domain" description="Nitroreductase" evidence="4">
    <location>
        <begin position="19"/>
        <end position="198"/>
    </location>
</feature>
<keyword evidence="2" id="KW-0560">Oxidoreductase</keyword>
<dbReference type="CDD" id="cd02136">
    <property type="entry name" value="PnbA_NfnB-like"/>
    <property type="match status" value="1"/>
</dbReference>
<dbReference type="Gene3D" id="3.40.109.10">
    <property type="entry name" value="NADH Oxidase"/>
    <property type="match status" value="1"/>
</dbReference>
<evidence type="ECO:0000256" key="1">
    <source>
        <dbReference type="ARBA" id="ARBA00007118"/>
    </source>
</evidence>
<proteinExistence type="inferred from homology"/>
<protein>
    <submittedName>
        <fullName evidence="5">p-nitrobenzoate reductase</fullName>
    </submittedName>
</protein>
<dbReference type="EMBL" id="AZDT01000019">
    <property type="protein sequence ID" value="KRK76449.1"/>
    <property type="molecule type" value="Genomic_DNA"/>
</dbReference>
<comment type="caution">
    <text evidence="5">The sequence shown here is derived from an EMBL/GenBank/DDBJ whole genome shotgun (WGS) entry which is preliminary data.</text>
</comment>
<name>A0A0R1K809_9LACO</name>
<dbReference type="AlphaFoldDB" id="A0A0R1K809"/>
<reference evidence="5 6" key="1">
    <citation type="journal article" date="2015" name="Genome Announc.">
        <title>Expanding the biotechnology potential of lactobacilli through comparative genomics of 213 strains and associated genera.</title>
        <authorList>
            <person name="Sun Z."/>
            <person name="Harris H.M."/>
            <person name="McCann A."/>
            <person name="Guo C."/>
            <person name="Argimon S."/>
            <person name="Zhang W."/>
            <person name="Yang X."/>
            <person name="Jeffery I.B."/>
            <person name="Cooney J.C."/>
            <person name="Kagawa T.F."/>
            <person name="Liu W."/>
            <person name="Song Y."/>
            <person name="Salvetti E."/>
            <person name="Wrobel A."/>
            <person name="Rasinkangas P."/>
            <person name="Parkhill J."/>
            <person name="Rea M.C."/>
            <person name="O'Sullivan O."/>
            <person name="Ritari J."/>
            <person name="Douillard F.P."/>
            <person name="Paul Ross R."/>
            <person name="Yang R."/>
            <person name="Briner A.E."/>
            <person name="Felis G.E."/>
            <person name="de Vos W.M."/>
            <person name="Barrangou R."/>
            <person name="Klaenhammer T.R."/>
            <person name="Caufield P.W."/>
            <person name="Cui Y."/>
            <person name="Zhang H."/>
            <person name="O'Toole P.W."/>
        </authorList>
    </citation>
    <scope>NUCLEOTIDE SEQUENCE [LARGE SCALE GENOMIC DNA]</scope>
    <source>
        <strain evidence="5 6">DSM 19117</strain>
    </source>
</reference>
<evidence type="ECO:0000256" key="2">
    <source>
        <dbReference type="ARBA" id="ARBA00023002"/>
    </source>
</evidence>